<gene>
    <name evidence="4" type="ORF">GC097_28390</name>
</gene>
<dbReference type="RefSeq" id="WP_171686723.1">
    <property type="nucleotide sequence ID" value="NZ_WHNZ01000071.1"/>
</dbReference>
<dbReference type="InterPro" id="IPR002102">
    <property type="entry name" value="Cohesin_dom"/>
</dbReference>
<dbReference type="Gene3D" id="1.20.1270.90">
    <property type="entry name" value="AF1782-like"/>
    <property type="match status" value="2"/>
</dbReference>
<sequence length="1706" mass="182768">MIRSKTLRKSIAYMLACVLVISLYPAMPASAADPVSKVVTIDAAAADTNPANTFKGYGVVSGNNTSRLLLDYKEENPTQYWEIMNQLFSQDTGAGINDIKIEMGNDSNTSSGTEPATKRSEDEIANVRRGAGFVFAADAKTINPQIKVSILRWTQPNWVQPWSDGNTDPSVPATLASYERMYKWYKDTAIAIKDAYGYSLDYINPDRNETSTPNVNFIKWFANRMRTDSSFPNYDKIKIIASDENTTLNIPTRMLADADLMKAVDVMAYHYNLATSADYLKVNEQNQKEVWYSEGVAPQTLAKYRANSDSVFGGVASALDIAGRFIAMYTQGKRTHYMYQPAVSSFYSGAPYSSKEIIAARDPWSGYYAPDVGIQTTMHFTQFAAKDWMYIPNASAGVIGSRGNSEMDGNVTDAEYNRLAFVSPDKKDFSVVMVNDSDRVAYYQFDVKKNIGNAGNPVQVWETRGPGAAQAYDANWYKKLSNVSATDNGDAFTYKLTVKPHSMVSLTSTVNNPNTGNVRTEYARKNNIPAQSVLDVAGSSPAILYEDDFEYSGYSAVNGLSYLERRGGTPRYTADQGGAFEVYSGIGKDGSNGMKQMIYAANKPGTWATTPFSYTVLGDERWANYSASIDFKMDLDPAHTGENYVAVGVRHKLNGTTADSESGYKFRIYADGTWRLIRLTATVASGTIANFDPAKWHTMSIKAAEKFITASLDGEIVTSYTDNASGSPLTGQVMIQSSLRQSVFDNLKVEAVNGYVPYVTERVDDLDSRIVYHEGSLPWLHNLGGGAGRLNRTITNSGTSIMFGSTTQIEGTLNRWYMVKNEGNTASWSSNTSNAWAGENGSYASLTFTGTGVSVYGIGQGTSSVVRMDVYLDDFGTGYNHDTTKRVVTNKAFSNGSSSQLIYQVSGLAPGVHRVKIVKTAAASGSGNYISIEKAVIAADATTPTYLELPFTGTGFNLVGDTGSGTADIYVDSRLVDPNVAIPASTINRTDVYTYRGLSDGPHTLKVVVKDGNLYIDSIDILGSVYGTVSKTALSALTSQLSSYIEGDYMPAEWTPFANALAAAQTVLADTQATQYAVDSALNALQSAANALKLKKQPVTITGSYPAIVATKVGEAVTGLPQSIKVTLADGTTDVDASVNWLNNAANRFTAPYSTVQLTGEIVGGKNLVINVQVEVVPSNLVYLIDAGVQGDTTPPYAAIKALLGNGLLNDKADQPSTSDAVWGHTPVDANYKYKALGGSVVATDKSQTGVYGSDTVNQPLGYVFPLKAGDYTVTSFHRDWWSNGNRTMDLSLNYKDQDGNPVKVPVRTGLIAGSDGVMVTYDFTLPADGTVKYIVNNTYTGNQAALISYVGIAKRVVPVPVDKSALQMKITEAQSLTVSDYTAETWLALQNALSAAITVNNSASAVQTEVDAAAAALQTAISSLQAVPKVPKASFTVPDSVYTGQEFDVTYGLTGLTEAIYAQDLRIAFDPEKVEYLSSQTLNPGIQIVSESGIQANGVRLIVASLGSENAVTTGGDLIKLHFKAKSLTVSTATTISLSDAVISNAAGKETSLTGISRSVQISFVDKAALNLLINNAQSKHDSSTEGTSAGQYPLGSKAALQTAINSALAVASNLKATQAEVDQAAANLNAALQTFVGSVIIGIPGDVDGNGKVSIGDLAIVAKYYGKTSADEDWALAKFADVNHDNVIDISDLAAIARLILGIE</sequence>
<accession>A0ABX1ZYH3</accession>
<feature type="compositionally biased region" description="Polar residues" evidence="1">
    <location>
        <begin position="105"/>
        <end position="114"/>
    </location>
</feature>
<dbReference type="InterPro" id="IPR016134">
    <property type="entry name" value="Dockerin_dom"/>
</dbReference>
<dbReference type="Pfam" id="PF00404">
    <property type="entry name" value="Dockerin_1"/>
    <property type="match status" value="1"/>
</dbReference>
<dbReference type="Gene3D" id="3.20.20.80">
    <property type="entry name" value="Glycosidases"/>
    <property type="match status" value="1"/>
</dbReference>
<dbReference type="CDD" id="cd08547">
    <property type="entry name" value="Type_II_cohesin"/>
    <property type="match status" value="1"/>
</dbReference>
<dbReference type="Gene3D" id="2.60.120.260">
    <property type="entry name" value="Galactose-binding domain-like"/>
    <property type="match status" value="2"/>
</dbReference>
<evidence type="ECO:0000313" key="4">
    <source>
        <dbReference type="EMBL" id="NOV03919.1"/>
    </source>
</evidence>
<feature type="chain" id="PRO_5047505151" description="Dockerin domain-containing protein" evidence="2">
    <location>
        <begin position="32"/>
        <end position="1706"/>
    </location>
</feature>
<protein>
    <recommendedName>
        <fullName evidence="3">Dockerin domain-containing protein</fullName>
    </recommendedName>
</protein>
<dbReference type="Gene3D" id="2.60.40.1180">
    <property type="entry name" value="Golgi alpha-mannosidase II"/>
    <property type="match status" value="1"/>
</dbReference>
<dbReference type="SUPFAM" id="SSF51445">
    <property type="entry name" value="(Trans)glycosidases"/>
    <property type="match status" value="1"/>
</dbReference>
<evidence type="ECO:0000256" key="2">
    <source>
        <dbReference type="SAM" id="SignalP"/>
    </source>
</evidence>
<comment type="caution">
    <text evidence="4">The sequence shown here is derived from an EMBL/GenBank/DDBJ whole genome shotgun (WGS) entry which is preliminary data.</text>
</comment>
<dbReference type="Gene3D" id="1.20.1270.70">
    <property type="entry name" value="Designed single chain three-helix bundle"/>
    <property type="match status" value="1"/>
</dbReference>
<dbReference type="InterPro" id="IPR049162">
    <property type="entry name" value="GH59_C"/>
</dbReference>
<dbReference type="Gene3D" id="2.60.40.680">
    <property type="match status" value="1"/>
</dbReference>
<dbReference type="InterPro" id="IPR049161">
    <property type="entry name" value="GH59_cat"/>
</dbReference>
<evidence type="ECO:0000256" key="1">
    <source>
        <dbReference type="SAM" id="MobiDB-lite"/>
    </source>
</evidence>
<organism evidence="4 5">
    <name type="scientific">Paenibacillus planticolens</name>
    <dbReference type="NCBI Taxonomy" id="2654976"/>
    <lineage>
        <taxon>Bacteria</taxon>
        <taxon>Bacillati</taxon>
        <taxon>Bacillota</taxon>
        <taxon>Bacilli</taxon>
        <taxon>Bacillales</taxon>
        <taxon>Paenibacillaceae</taxon>
        <taxon>Paenibacillus</taxon>
    </lineage>
</organism>
<name>A0ABX1ZYH3_9BACL</name>
<reference evidence="4 5" key="1">
    <citation type="submission" date="2019-10" db="EMBL/GenBank/DDBJ databases">
        <title>Description of Paenibacillus pedi sp. nov.</title>
        <authorList>
            <person name="Carlier A."/>
            <person name="Qi S."/>
        </authorList>
    </citation>
    <scope>NUCLEOTIDE SEQUENCE [LARGE SCALE GENOMIC DNA]</scope>
    <source>
        <strain evidence="4 5">LMG 31457</strain>
    </source>
</reference>
<dbReference type="InterPro" id="IPR008965">
    <property type="entry name" value="CBM2/CBM3_carb-bd_dom_sf"/>
</dbReference>
<dbReference type="PANTHER" id="PTHR15172:SF1">
    <property type="entry name" value="GALACTOCEREBROSIDASE"/>
    <property type="match status" value="1"/>
</dbReference>
<keyword evidence="5" id="KW-1185">Reference proteome</keyword>
<dbReference type="Pfam" id="PF02057">
    <property type="entry name" value="Glyco_hydro_59"/>
    <property type="match status" value="1"/>
</dbReference>
<dbReference type="Gene3D" id="2.60.120.560">
    <property type="entry name" value="Exo-inulinase, domain 1"/>
    <property type="match status" value="1"/>
</dbReference>
<proteinExistence type="predicted"/>
<dbReference type="Pfam" id="PF00963">
    <property type="entry name" value="Cohesin"/>
    <property type="match status" value="1"/>
</dbReference>
<keyword evidence="2" id="KW-0732">Signal</keyword>
<dbReference type="Pfam" id="PF21708">
    <property type="entry name" value="Glyco_hydro_59_C"/>
    <property type="match status" value="1"/>
</dbReference>
<evidence type="ECO:0000259" key="3">
    <source>
        <dbReference type="PROSITE" id="PS51766"/>
    </source>
</evidence>
<dbReference type="InterPro" id="IPR036439">
    <property type="entry name" value="Dockerin_dom_sf"/>
</dbReference>
<dbReference type="PROSITE" id="PS51766">
    <property type="entry name" value="DOCKERIN"/>
    <property type="match status" value="1"/>
</dbReference>
<feature type="signal peptide" evidence="2">
    <location>
        <begin position="1"/>
        <end position="31"/>
    </location>
</feature>
<dbReference type="EMBL" id="WHNZ01000071">
    <property type="protein sequence ID" value="NOV03919.1"/>
    <property type="molecule type" value="Genomic_DNA"/>
</dbReference>
<dbReference type="Gene3D" id="1.10.1330.10">
    <property type="entry name" value="Dockerin domain"/>
    <property type="match status" value="1"/>
</dbReference>
<dbReference type="Pfam" id="PF07554">
    <property type="entry name" value="FIVAR"/>
    <property type="match status" value="3"/>
</dbReference>
<feature type="domain" description="Dockerin" evidence="3">
    <location>
        <begin position="1642"/>
        <end position="1706"/>
    </location>
</feature>
<feature type="region of interest" description="Disordered" evidence="1">
    <location>
        <begin position="103"/>
        <end position="123"/>
    </location>
</feature>
<dbReference type="CDD" id="cd14256">
    <property type="entry name" value="Dockerin_I"/>
    <property type="match status" value="1"/>
</dbReference>
<dbReference type="SUPFAM" id="SSF63446">
    <property type="entry name" value="Type I dockerin domain"/>
    <property type="match status" value="1"/>
</dbReference>
<dbReference type="SUPFAM" id="SSF49384">
    <property type="entry name" value="Carbohydrate-binding domain"/>
    <property type="match status" value="1"/>
</dbReference>
<dbReference type="Proteomes" id="UP000618579">
    <property type="component" value="Unassembled WGS sequence"/>
</dbReference>
<evidence type="ECO:0000313" key="5">
    <source>
        <dbReference type="Proteomes" id="UP000618579"/>
    </source>
</evidence>
<dbReference type="PANTHER" id="PTHR15172">
    <property type="entry name" value="GALACTOCEREBROSIDASE"/>
    <property type="match status" value="1"/>
</dbReference>
<dbReference type="InterPro" id="IPR018247">
    <property type="entry name" value="EF_Hand_1_Ca_BS"/>
</dbReference>
<dbReference type="InterPro" id="IPR013780">
    <property type="entry name" value="Glyco_hydro_b"/>
</dbReference>
<dbReference type="InterPro" id="IPR001286">
    <property type="entry name" value="Glyco_hydro_59"/>
</dbReference>
<dbReference type="InterPro" id="IPR017853">
    <property type="entry name" value="GH"/>
</dbReference>
<dbReference type="InterPro" id="IPR002105">
    <property type="entry name" value="Dockerin_1_rpt"/>
</dbReference>
<dbReference type="PROSITE" id="PS00018">
    <property type="entry name" value="EF_HAND_1"/>
    <property type="match status" value="2"/>
</dbReference>